<gene>
    <name evidence="7" type="primary">rps10B</name>
    <name evidence="7" type="ORF">CPARA_1gp132</name>
</gene>
<evidence type="ECO:0000256" key="3">
    <source>
        <dbReference type="ARBA" id="ARBA00022490"/>
    </source>
</evidence>
<name>F2HHJ4_9CRYP</name>
<keyword evidence="3" id="KW-0963">Cytoplasm</keyword>
<evidence type="ECO:0000256" key="4">
    <source>
        <dbReference type="ARBA" id="ARBA00022980"/>
    </source>
</evidence>
<protein>
    <submittedName>
        <fullName evidence="7">40S ribosomal protein S10B</fullName>
    </submittedName>
</protein>
<dbReference type="GO" id="GO:0003735">
    <property type="term" value="F:structural constituent of ribosome"/>
    <property type="evidence" value="ECO:0007669"/>
    <property type="project" value="TreeGrafter"/>
</dbReference>
<dbReference type="RefSeq" id="XP_003239688.1">
    <property type="nucleotide sequence ID" value="XM_003239640.1"/>
</dbReference>
<geneLocation type="nucleomorph" evidence="7"/>
<dbReference type="PANTHER" id="PTHR12146:SF0">
    <property type="entry name" value="RIBOSOMAL PROTEIN S10"/>
    <property type="match status" value="1"/>
</dbReference>
<dbReference type="PANTHER" id="PTHR12146">
    <property type="entry name" value="40S RIBOSOMAL PROTEIN S10"/>
    <property type="match status" value="1"/>
</dbReference>
<evidence type="ECO:0000256" key="5">
    <source>
        <dbReference type="ARBA" id="ARBA00023274"/>
    </source>
</evidence>
<dbReference type="AlphaFoldDB" id="F2HHJ4"/>
<accession>F2HHJ4</accession>
<dbReference type="Proteomes" id="UP000243423">
    <property type="component" value="Nucleomorph 1"/>
</dbReference>
<dbReference type="GO" id="GO:0022627">
    <property type="term" value="C:cytosolic small ribosomal subunit"/>
    <property type="evidence" value="ECO:0007669"/>
    <property type="project" value="TreeGrafter"/>
</dbReference>
<dbReference type="GeneID" id="10447021"/>
<dbReference type="Pfam" id="PF03501">
    <property type="entry name" value="S10_plectin"/>
    <property type="match status" value="1"/>
</dbReference>
<dbReference type="EMBL" id="CP002172">
    <property type="protein sequence ID" value="AEA38790.1"/>
    <property type="molecule type" value="Genomic_DNA"/>
</dbReference>
<dbReference type="InterPro" id="IPR036388">
    <property type="entry name" value="WH-like_DNA-bd_sf"/>
</dbReference>
<evidence type="ECO:0000259" key="6">
    <source>
        <dbReference type="Pfam" id="PF03501"/>
    </source>
</evidence>
<dbReference type="InterPro" id="IPR005326">
    <property type="entry name" value="Plectin_eS10_N"/>
</dbReference>
<keyword evidence="4 7" id="KW-0689">Ribosomal protein</keyword>
<evidence type="ECO:0000256" key="1">
    <source>
        <dbReference type="ARBA" id="ARBA00004496"/>
    </source>
</evidence>
<evidence type="ECO:0000313" key="7">
    <source>
        <dbReference type="EMBL" id="AEA38790.1"/>
    </source>
</evidence>
<sequence length="97" mass="11529">MLISKKEKMTIYNQLFKFGVLVVKKNEKKKLCDTDEISNLSKIKVLKGLLSKDLVKETFSWQFYYFVLNDKGIKYIRKILKLPLNVFPLTYKKSVFK</sequence>
<dbReference type="InterPro" id="IPR037447">
    <property type="entry name" value="Ribosomal_eS10"/>
</dbReference>
<keyword evidence="5" id="KW-0687">Ribonucleoprotein</keyword>
<dbReference type="GO" id="GO:0003723">
    <property type="term" value="F:RNA binding"/>
    <property type="evidence" value="ECO:0007669"/>
    <property type="project" value="TreeGrafter"/>
</dbReference>
<evidence type="ECO:0000256" key="2">
    <source>
        <dbReference type="ARBA" id="ARBA00007278"/>
    </source>
</evidence>
<proteinExistence type="inferred from homology"/>
<reference evidence="7 8" key="1">
    <citation type="journal article" date="2011" name="Genome Biol. Evol.">
        <title>Complete nucleomorph genome sequence of the nonphotosynthetic alga Cryptomonas paramecium reveals a core nucleomorph gene set.</title>
        <authorList>
            <person name="Tanifuji G."/>
            <person name="Onodera N.T."/>
            <person name="Wheeler T.J."/>
            <person name="Dlutek M."/>
            <person name="Donaher N."/>
            <person name="Archibald J.M."/>
        </authorList>
    </citation>
    <scope>NUCLEOTIDE SEQUENCE [LARGE SCALE GENOMIC DNA]</scope>
    <source>
        <strain evidence="7 8">CCAP977/2A</strain>
    </source>
</reference>
<evidence type="ECO:0000313" key="8">
    <source>
        <dbReference type="Proteomes" id="UP000243423"/>
    </source>
</evidence>
<comment type="similarity">
    <text evidence="2">Belongs to the eukaryotic ribosomal protein eS10 family.</text>
</comment>
<organism evidence="7 8">
    <name type="scientific">Cryptomonas paramaecium</name>
    <dbReference type="NCBI Taxonomy" id="2898"/>
    <lineage>
        <taxon>Eukaryota</taxon>
        <taxon>Cryptophyceae</taxon>
        <taxon>Cryptomonadales</taxon>
        <taxon>Cryptomonadaceae</taxon>
        <taxon>Cryptomonas</taxon>
    </lineage>
</organism>
<keyword evidence="7" id="KW-0542">Nucleomorph</keyword>
<comment type="subcellular location">
    <subcellularLocation>
        <location evidence="1">Cytoplasm</location>
    </subcellularLocation>
</comment>
<dbReference type="Gene3D" id="1.10.10.10">
    <property type="entry name" value="Winged helix-like DNA-binding domain superfamily/Winged helix DNA-binding domain"/>
    <property type="match status" value="1"/>
</dbReference>
<feature type="domain" description="Plectin/eS10 N-terminal" evidence="6">
    <location>
        <begin position="3"/>
        <end position="94"/>
    </location>
</feature>